<proteinExistence type="predicted"/>
<reference evidence="1" key="2">
    <citation type="submission" date="2022-01" db="EMBL/GenBank/DDBJ databases">
        <authorList>
            <person name="Yamashiro T."/>
            <person name="Shiraishi A."/>
            <person name="Satake H."/>
            <person name="Nakayama K."/>
        </authorList>
    </citation>
    <scope>NUCLEOTIDE SEQUENCE</scope>
</reference>
<protein>
    <submittedName>
        <fullName evidence="1">Uncharacterized protein</fullName>
    </submittedName>
</protein>
<reference evidence="1" key="1">
    <citation type="journal article" date="2022" name="Int. J. Mol. Sci.">
        <title>Draft Genome of Tanacetum Coccineum: Genomic Comparison of Closely Related Tanacetum-Family Plants.</title>
        <authorList>
            <person name="Yamashiro T."/>
            <person name="Shiraishi A."/>
            <person name="Nakayama K."/>
            <person name="Satake H."/>
        </authorList>
    </citation>
    <scope>NUCLEOTIDE SEQUENCE</scope>
</reference>
<evidence type="ECO:0000313" key="1">
    <source>
        <dbReference type="EMBL" id="GJT22713.1"/>
    </source>
</evidence>
<dbReference type="EMBL" id="BQNB010013992">
    <property type="protein sequence ID" value="GJT22713.1"/>
    <property type="molecule type" value="Genomic_DNA"/>
</dbReference>
<sequence>MIFNIDSAMKQFYSNDDTCFSIDVIDEILEEDSDALLDEGSKILYSIKGTLLEEEIFAEFDEFIHEKKDELVAVVVKVVHECLVVPKFLPTDDPIESLNKAMAFLSTVITSRYPQTKNKLRTLSNPRNQAAIQDGQGKAIGTWVSKNTGNDTANQSRIIRCYKCRGKDDACSSSRSGVALDEEQLAFLADIGERVDSGPNSQALITTAIFQTYDIDAFDSDCDEMPTSSAVFMANLSAYDSDVLSKVKLDLQPLSPKLRKIRDAPVDYVKETKEHAGTLREIVEPAIALKPLDNALDYACKFTTRIQELLVYVSATCPSSRKESEKLVVVAPMNKNRQVSFAEPSTSTSNKKTGRST</sequence>
<accession>A0ABQ5C9J5</accession>
<evidence type="ECO:0000313" key="2">
    <source>
        <dbReference type="Proteomes" id="UP001151760"/>
    </source>
</evidence>
<dbReference type="Proteomes" id="UP001151760">
    <property type="component" value="Unassembled WGS sequence"/>
</dbReference>
<organism evidence="1 2">
    <name type="scientific">Tanacetum coccineum</name>
    <dbReference type="NCBI Taxonomy" id="301880"/>
    <lineage>
        <taxon>Eukaryota</taxon>
        <taxon>Viridiplantae</taxon>
        <taxon>Streptophyta</taxon>
        <taxon>Embryophyta</taxon>
        <taxon>Tracheophyta</taxon>
        <taxon>Spermatophyta</taxon>
        <taxon>Magnoliopsida</taxon>
        <taxon>eudicotyledons</taxon>
        <taxon>Gunneridae</taxon>
        <taxon>Pentapetalae</taxon>
        <taxon>asterids</taxon>
        <taxon>campanulids</taxon>
        <taxon>Asterales</taxon>
        <taxon>Asteraceae</taxon>
        <taxon>Asteroideae</taxon>
        <taxon>Anthemideae</taxon>
        <taxon>Anthemidinae</taxon>
        <taxon>Tanacetum</taxon>
    </lineage>
</organism>
<keyword evidence="2" id="KW-1185">Reference proteome</keyword>
<comment type="caution">
    <text evidence="1">The sequence shown here is derived from an EMBL/GenBank/DDBJ whole genome shotgun (WGS) entry which is preliminary data.</text>
</comment>
<name>A0ABQ5C9J5_9ASTR</name>
<gene>
    <name evidence="1" type="ORF">Tco_0892650</name>
</gene>